<accession>I2GDX1</accession>
<proteinExistence type="predicted"/>
<comment type="caution">
    <text evidence="1">The sequence shown here is derived from an EMBL/GenBank/DDBJ whole genome shotgun (WGS) entry which is preliminary data.</text>
</comment>
<dbReference type="InterPro" id="IPR029068">
    <property type="entry name" value="Glyas_Bleomycin-R_OHBP_Dase"/>
</dbReference>
<dbReference type="EMBL" id="CAIT01000005">
    <property type="protein sequence ID" value="CCH52096.1"/>
    <property type="molecule type" value="Genomic_DNA"/>
</dbReference>
<dbReference type="Gene3D" id="3.10.180.10">
    <property type="entry name" value="2,3-Dihydroxybiphenyl 1,2-Dioxygenase, domain 1"/>
    <property type="match status" value="1"/>
</dbReference>
<dbReference type="Proteomes" id="UP000009309">
    <property type="component" value="Unassembled WGS sequence"/>
</dbReference>
<keyword evidence="2" id="KW-1185">Reference proteome</keyword>
<evidence type="ECO:0000313" key="1">
    <source>
        <dbReference type="EMBL" id="CCH52096.1"/>
    </source>
</evidence>
<dbReference type="OrthoDB" id="192739at2"/>
<protein>
    <recommendedName>
        <fullName evidence="3">VOC domain-containing protein</fullName>
    </recommendedName>
</protein>
<reference evidence="1 2" key="1">
    <citation type="journal article" date="2012" name="J. Bacteriol.">
        <title>Genome Sequence of the Filamentous Bacterium Fibrisoma limi BUZ 3T.</title>
        <authorList>
            <person name="Filippini M."/>
            <person name="Qi W."/>
            <person name="Jaenicke S."/>
            <person name="Goesmann A."/>
            <person name="Smits T.H."/>
            <person name="Bagheri H.C."/>
        </authorList>
    </citation>
    <scope>NUCLEOTIDE SEQUENCE [LARGE SCALE GENOMIC DNA]</scope>
    <source>
        <strain evidence="2">BUZ 3T</strain>
    </source>
</reference>
<dbReference type="RefSeq" id="WP_009280680.1">
    <property type="nucleotide sequence ID" value="NZ_CAIT01000005.1"/>
</dbReference>
<dbReference type="AlphaFoldDB" id="I2GDX1"/>
<dbReference type="eggNOG" id="COG0346">
    <property type="taxonomic scope" value="Bacteria"/>
</dbReference>
<dbReference type="STRING" id="1185876.BN8_01068"/>
<evidence type="ECO:0000313" key="2">
    <source>
        <dbReference type="Proteomes" id="UP000009309"/>
    </source>
</evidence>
<organism evidence="1 2">
    <name type="scientific">Fibrisoma limi BUZ 3</name>
    <dbReference type="NCBI Taxonomy" id="1185876"/>
    <lineage>
        <taxon>Bacteria</taxon>
        <taxon>Pseudomonadati</taxon>
        <taxon>Bacteroidota</taxon>
        <taxon>Cytophagia</taxon>
        <taxon>Cytophagales</taxon>
        <taxon>Spirosomataceae</taxon>
        <taxon>Fibrisoma</taxon>
    </lineage>
</organism>
<dbReference type="SUPFAM" id="SSF54593">
    <property type="entry name" value="Glyoxalase/Bleomycin resistance protein/Dihydroxybiphenyl dioxygenase"/>
    <property type="match status" value="1"/>
</dbReference>
<gene>
    <name evidence="1" type="ORF">BN8_01068</name>
</gene>
<sequence length="213" mass="24589">MKIVRLELETNDLLATQQFYAHQLLLPMVSYTYWSATFRVGWSELVFRQTNKPVKPYHFAFNIPLYSLEQYQNSFQLPYIDTSPSHCKVAYFPKWKARAAYFFDTNGNLVEFIERQDAGFIEPAEDIFQGISEIGLVTNDVPATTRQLSRQFGIGQFLKSQPMNDFNAIGDDYGLFILAKTGRNWLFTDVPAAQQQCKVVFQTDGEQTHSLRI</sequence>
<name>I2GDX1_9BACT</name>
<evidence type="ECO:0008006" key="3">
    <source>
        <dbReference type="Google" id="ProtNLM"/>
    </source>
</evidence>